<dbReference type="InterPro" id="IPR013762">
    <property type="entry name" value="Integrase-like_cat_sf"/>
</dbReference>
<feature type="domain" description="Tyr recombinase" evidence="2">
    <location>
        <begin position="44"/>
        <end position="86"/>
    </location>
</feature>
<accession>A0A6J4LE63</accession>
<dbReference type="Pfam" id="PF00589">
    <property type="entry name" value="Phage_integrase"/>
    <property type="match status" value="1"/>
</dbReference>
<proteinExistence type="predicted"/>
<dbReference type="InterPro" id="IPR002104">
    <property type="entry name" value="Integrase_catalytic"/>
</dbReference>
<keyword evidence="1" id="KW-0233">DNA recombination</keyword>
<sequence length="200" mass="22285">GAAFGDLAPDAPVWVSCACNHSQDAALGVQSIADICTRRLGTSQVHRLRHTFARGMEDASAKVSDIQARLGHSSLATTGRYLAALKQAENMHGDHWRPCWDLMSVIEGMANCLGDLYHTSRHDVMVLRFSLKSTQNCSLLTQGETYQAALMLKYGRLCHADQKYVDGRACTGVERREQLYRTGQRVWDSVRAEEEWPCIT</sequence>
<protein>
    <recommendedName>
        <fullName evidence="2">Tyr recombinase domain-containing protein</fullName>
    </recommendedName>
</protein>
<dbReference type="Gene3D" id="1.10.443.10">
    <property type="entry name" value="Intergrase catalytic core"/>
    <property type="match status" value="1"/>
</dbReference>
<feature type="non-terminal residue" evidence="3">
    <location>
        <position position="1"/>
    </location>
</feature>
<evidence type="ECO:0000259" key="2">
    <source>
        <dbReference type="Pfam" id="PF00589"/>
    </source>
</evidence>
<name>A0A6J4LE63_9CHLR</name>
<dbReference type="GO" id="GO:0006310">
    <property type="term" value="P:DNA recombination"/>
    <property type="evidence" value="ECO:0007669"/>
    <property type="project" value="UniProtKB-KW"/>
</dbReference>
<organism evidence="3">
    <name type="scientific">uncultured Chloroflexia bacterium</name>
    <dbReference type="NCBI Taxonomy" id="1672391"/>
    <lineage>
        <taxon>Bacteria</taxon>
        <taxon>Bacillati</taxon>
        <taxon>Chloroflexota</taxon>
        <taxon>Chloroflexia</taxon>
        <taxon>environmental samples</taxon>
    </lineage>
</organism>
<dbReference type="SUPFAM" id="SSF56349">
    <property type="entry name" value="DNA breaking-rejoining enzymes"/>
    <property type="match status" value="1"/>
</dbReference>
<dbReference type="EMBL" id="CADCTR010002087">
    <property type="protein sequence ID" value="CAA9331226.1"/>
    <property type="molecule type" value="Genomic_DNA"/>
</dbReference>
<dbReference type="AlphaFoldDB" id="A0A6J4LE63"/>
<dbReference type="GO" id="GO:0015074">
    <property type="term" value="P:DNA integration"/>
    <property type="evidence" value="ECO:0007669"/>
    <property type="project" value="InterPro"/>
</dbReference>
<reference evidence="3" key="1">
    <citation type="submission" date="2020-02" db="EMBL/GenBank/DDBJ databases">
        <authorList>
            <person name="Meier V. D."/>
        </authorList>
    </citation>
    <scope>NUCLEOTIDE SEQUENCE</scope>
    <source>
        <strain evidence="3">AVDCRST_MAG93</strain>
    </source>
</reference>
<dbReference type="GO" id="GO:0003677">
    <property type="term" value="F:DNA binding"/>
    <property type="evidence" value="ECO:0007669"/>
    <property type="project" value="InterPro"/>
</dbReference>
<evidence type="ECO:0000256" key="1">
    <source>
        <dbReference type="ARBA" id="ARBA00023172"/>
    </source>
</evidence>
<dbReference type="InterPro" id="IPR011010">
    <property type="entry name" value="DNA_brk_join_enz"/>
</dbReference>
<evidence type="ECO:0000313" key="3">
    <source>
        <dbReference type="EMBL" id="CAA9331226.1"/>
    </source>
</evidence>
<gene>
    <name evidence="3" type="ORF">AVDCRST_MAG93-6201</name>
</gene>